<keyword evidence="9 10" id="KW-0807">Transducer</keyword>
<evidence type="ECO:0000256" key="8">
    <source>
        <dbReference type="ARBA" id="ARBA00023170"/>
    </source>
</evidence>
<feature type="domain" description="G-protein coupled receptors family 1 profile" evidence="13">
    <location>
        <begin position="71"/>
        <end position="327"/>
    </location>
</feature>
<dbReference type="InterPro" id="IPR000276">
    <property type="entry name" value="GPCR_Rhodpsn"/>
</dbReference>
<keyword evidence="5 10" id="KW-0297">G-protein coupled receptor</keyword>
<protein>
    <submittedName>
        <fullName evidence="15">Alpha-1A adrenergic receptor-like</fullName>
    </submittedName>
</protein>
<feature type="transmembrane region" description="Helical" evidence="12">
    <location>
        <begin position="212"/>
        <end position="235"/>
    </location>
</feature>
<dbReference type="PANTHER" id="PTHR24248">
    <property type="entry name" value="ADRENERGIC RECEPTOR-RELATED G-PROTEIN COUPLED RECEPTOR"/>
    <property type="match status" value="1"/>
</dbReference>
<organism evidence="14 15">
    <name type="scientific">Priapulus caudatus</name>
    <name type="common">Priapulid worm</name>
    <dbReference type="NCBI Taxonomy" id="37621"/>
    <lineage>
        <taxon>Eukaryota</taxon>
        <taxon>Metazoa</taxon>
        <taxon>Ecdysozoa</taxon>
        <taxon>Scalidophora</taxon>
        <taxon>Priapulida</taxon>
        <taxon>Priapulimorpha</taxon>
        <taxon>Priapulimorphida</taxon>
        <taxon>Priapulidae</taxon>
        <taxon>Priapulus</taxon>
    </lineage>
</organism>
<dbReference type="Proteomes" id="UP000695022">
    <property type="component" value="Unplaced"/>
</dbReference>
<comment type="similarity">
    <text evidence="10">Belongs to the G-protein coupled receptor 1 family.</text>
</comment>
<evidence type="ECO:0000313" key="15">
    <source>
        <dbReference type="RefSeq" id="XP_014663613.1"/>
    </source>
</evidence>
<keyword evidence="4 12" id="KW-1133">Transmembrane helix</keyword>
<evidence type="ECO:0000256" key="11">
    <source>
        <dbReference type="SAM" id="MobiDB-lite"/>
    </source>
</evidence>
<dbReference type="GeneID" id="106806252"/>
<dbReference type="PRINTS" id="PR00237">
    <property type="entry name" value="GPCRRHODOPSN"/>
</dbReference>
<dbReference type="RefSeq" id="XP_014663613.1">
    <property type="nucleotide sequence ID" value="XM_014808127.1"/>
</dbReference>
<evidence type="ECO:0000256" key="9">
    <source>
        <dbReference type="ARBA" id="ARBA00023224"/>
    </source>
</evidence>
<reference evidence="15" key="1">
    <citation type="submission" date="2025-08" db="UniProtKB">
        <authorList>
            <consortium name="RefSeq"/>
        </authorList>
    </citation>
    <scope>IDENTIFICATION</scope>
</reference>
<comment type="subcellular location">
    <subcellularLocation>
        <location evidence="1">Cell membrane</location>
        <topology evidence="1">Multi-pass membrane protein</topology>
    </subcellularLocation>
</comment>
<keyword evidence="2" id="KW-1003">Cell membrane</keyword>
<dbReference type="SUPFAM" id="SSF81321">
    <property type="entry name" value="Family A G protein-coupled receptor-like"/>
    <property type="match status" value="1"/>
</dbReference>
<evidence type="ECO:0000256" key="2">
    <source>
        <dbReference type="ARBA" id="ARBA00022475"/>
    </source>
</evidence>
<sequence>MATSVLNISRAVNASFSLGTLSADLNASSSSTENASATSVASSAVDTSYGVVATTVLVIAFSVIILAIVVGNCVVIVAVVCETSLRCVTNYYIVSLSVADLLVGIVVLPFSATYEILGDWVFGSALCVFWTAFDVLVCTASICNLVVISLDRYLAISRPMSYHKWNTKRCAAMMITCVWVLATVICITPLFGFGVREQGIRNQCLLTGGVGYVIFSAAGSFFVPLCGILFMYYRIYVLAGYHTRRIRNERKYMKEISSYYSGAGDARRARESRDVTRADGRRRPTVPTDERRRPEVTTDERRGAEVKREPVRRRRASKTPHSVPPAL</sequence>
<evidence type="ECO:0000256" key="1">
    <source>
        <dbReference type="ARBA" id="ARBA00004651"/>
    </source>
</evidence>
<dbReference type="CDD" id="cd14967">
    <property type="entry name" value="7tmA_amine_R-like"/>
    <property type="match status" value="1"/>
</dbReference>
<evidence type="ECO:0000256" key="5">
    <source>
        <dbReference type="ARBA" id="ARBA00023040"/>
    </source>
</evidence>
<feature type="transmembrane region" description="Helical" evidence="12">
    <location>
        <begin position="91"/>
        <end position="114"/>
    </location>
</feature>
<feature type="compositionally biased region" description="Basic and acidic residues" evidence="11">
    <location>
        <begin position="270"/>
        <end position="309"/>
    </location>
</feature>
<evidence type="ECO:0000256" key="10">
    <source>
        <dbReference type="RuleBase" id="RU000688"/>
    </source>
</evidence>
<evidence type="ECO:0000256" key="3">
    <source>
        <dbReference type="ARBA" id="ARBA00022692"/>
    </source>
</evidence>
<feature type="transmembrane region" description="Helical" evidence="12">
    <location>
        <begin position="120"/>
        <end position="150"/>
    </location>
</feature>
<dbReference type="PROSITE" id="PS50262">
    <property type="entry name" value="G_PROTEIN_RECEP_F1_2"/>
    <property type="match status" value="1"/>
</dbReference>
<evidence type="ECO:0000256" key="12">
    <source>
        <dbReference type="SAM" id="Phobius"/>
    </source>
</evidence>
<evidence type="ECO:0000259" key="13">
    <source>
        <dbReference type="PROSITE" id="PS50262"/>
    </source>
</evidence>
<gene>
    <name evidence="15" type="primary">LOC106806252</name>
</gene>
<keyword evidence="14" id="KW-1185">Reference proteome</keyword>
<dbReference type="Pfam" id="PF00001">
    <property type="entry name" value="7tm_1"/>
    <property type="match status" value="1"/>
</dbReference>
<evidence type="ECO:0000256" key="6">
    <source>
        <dbReference type="ARBA" id="ARBA00023136"/>
    </source>
</evidence>
<feature type="transmembrane region" description="Helical" evidence="12">
    <location>
        <begin position="49"/>
        <end position="79"/>
    </location>
</feature>
<dbReference type="PROSITE" id="PS00237">
    <property type="entry name" value="G_PROTEIN_RECEP_F1_1"/>
    <property type="match status" value="1"/>
</dbReference>
<name>A0ABM1DUJ2_PRICU</name>
<dbReference type="PANTHER" id="PTHR24248:SF199">
    <property type="entry name" value="IP13425P-RELATED"/>
    <property type="match status" value="1"/>
</dbReference>
<keyword evidence="6 12" id="KW-0472">Membrane</keyword>
<dbReference type="InterPro" id="IPR017452">
    <property type="entry name" value="GPCR_Rhodpsn_7TM"/>
</dbReference>
<accession>A0ABM1DUJ2</accession>
<proteinExistence type="inferred from homology"/>
<keyword evidence="8 10" id="KW-0675">Receptor</keyword>
<evidence type="ECO:0000256" key="4">
    <source>
        <dbReference type="ARBA" id="ARBA00022989"/>
    </source>
</evidence>
<keyword evidence="3 10" id="KW-0812">Transmembrane</keyword>
<feature type="region of interest" description="Disordered" evidence="11">
    <location>
        <begin position="270"/>
        <end position="327"/>
    </location>
</feature>
<keyword evidence="7" id="KW-1015">Disulfide bond</keyword>
<evidence type="ECO:0000256" key="7">
    <source>
        <dbReference type="ARBA" id="ARBA00023157"/>
    </source>
</evidence>
<feature type="transmembrane region" description="Helical" evidence="12">
    <location>
        <begin position="171"/>
        <end position="192"/>
    </location>
</feature>
<evidence type="ECO:0000313" key="14">
    <source>
        <dbReference type="Proteomes" id="UP000695022"/>
    </source>
</evidence>
<dbReference type="Gene3D" id="1.20.1070.10">
    <property type="entry name" value="Rhodopsin 7-helix transmembrane proteins"/>
    <property type="match status" value="1"/>
</dbReference>